<dbReference type="Proteomes" id="UP000186698">
    <property type="component" value="Chromosome 4L"/>
</dbReference>
<dbReference type="CTD" id="108713622"/>
<dbReference type="RefSeq" id="XP_018112649.2">
    <property type="nucleotide sequence ID" value="XM_018257160.2"/>
</dbReference>
<keyword evidence="9" id="KW-1133">Transmembrane helix</keyword>
<dbReference type="GO" id="GO:0005184">
    <property type="term" value="F:neuropeptide hormone activity"/>
    <property type="evidence" value="ECO:0000318"/>
    <property type="project" value="GO_Central"/>
</dbReference>
<keyword evidence="4" id="KW-0964">Secreted</keyword>
<gene>
    <name evidence="12" type="primary">gal.1.L</name>
</gene>
<dbReference type="PROSITE" id="PS00861">
    <property type="entry name" value="GALANIN"/>
    <property type="match status" value="1"/>
</dbReference>
<dbReference type="GO" id="GO:0005615">
    <property type="term" value="C:extracellular space"/>
    <property type="evidence" value="ECO:0000318"/>
    <property type="project" value="GO_Central"/>
</dbReference>
<comment type="similarity">
    <text evidence="2">Belongs to the galanin family.</text>
</comment>
<dbReference type="InterPro" id="IPR008174">
    <property type="entry name" value="Galanin"/>
</dbReference>
<keyword evidence="5" id="KW-0165">Cleavage on pair of basic residues</keyword>
<keyword evidence="9" id="KW-0472">Membrane</keyword>
<evidence type="ECO:0000256" key="9">
    <source>
        <dbReference type="SAM" id="Phobius"/>
    </source>
</evidence>
<evidence type="ECO:0000256" key="4">
    <source>
        <dbReference type="ARBA" id="ARBA00022525"/>
    </source>
</evidence>
<feature type="transmembrane region" description="Helical" evidence="9">
    <location>
        <begin position="35"/>
        <end position="54"/>
    </location>
</feature>
<dbReference type="AlphaFoldDB" id="A0A8J0UYV9"/>
<evidence type="ECO:0000313" key="11">
    <source>
        <dbReference type="Proteomes" id="UP000186698"/>
    </source>
</evidence>
<evidence type="ECO:0000256" key="2">
    <source>
        <dbReference type="ARBA" id="ARBA00006871"/>
    </source>
</evidence>
<accession>A0A8J0UYV9</accession>
<evidence type="ECO:0000256" key="3">
    <source>
        <dbReference type="ARBA" id="ARBA00019079"/>
    </source>
</evidence>
<evidence type="ECO:0000313" key="12">
    <source>
        <dbReference type="RefSeq" id="XP_018112649.2"/>
    </source>
</evidence>
<dbReference type="PANTHER" id="PTHR16839:SF1">
    <property type="entry name" value="GALANIN PEPTIDES"/>
    <property type="match status" value="1"/>
</dbReference>
<protein>
    <recommendedName>
        <fullName evidence="3">Galanin peptides</fullName>
    </recommendedName>
</protein>
<dbReference type="GO" id="GO:0031763">
    <property type="term" value="F:galanin receptor binding"/>
    <property type="evidence" value="ECO:0000318"/>
    <property type="project" value="GO_Central"/>
</dbReference>
<reference evidence="12" key="1">
    <citation type="submission" date="2025-08" db="UniProtKB">
        <authorList>
            <consortium name="RefSeq"/>
        </authorList>
    </citation>
    <scope>IDENTIFICATION</scope>
    <source>
        <strain evidence="12">J_2021</strain>
        <tissue evidence="12">Erythrocytes</tissue>
    </source>
</reference>
<keyword evidence="11" id="KW-1185">Reference proteome</keyword>
<evidence type="ECO:0000256" key="8">
    <source>
        <dbReference type="ARBA" id="ARBA00023320"/>
    </source>
</evidence>
<dbReference type="Pfam" id="PF06540">
    <property type="entry name" value="GMAP"/>
    <property type="match status" value="1"/>
</dbReference>
<evidence type="ECO:0000256" key="6">
    <source>
        <dbReference type="ARBA" id="ARBA00022702"/>
    </source>
</evidence>
<dbReference type="GeneID" id="108713622"/>
<keyword evidence="7" id="KW-0732">Signal</keyword>
<evidence type="ECO:0000256" key="7">
    <source>
        <dbReference type="ARBA" id="ARBA00022729"/>
    </source>
</evidence>
<evidence type="ECO:0000259" key="10">
    <source>
        <dbReference type="PROSITE" id="PS00861"/>
    </source>
</evidence>
<keyword evidence="6" id="KW-0372">Hormone</keyword>
<proteinExistence type="inferred from homology"/>
<organism evidence="11 12">
    <name type="scientific">Xenopus laevis</name>
    <name type="common">African clawed frog</name>
    <dbReference type="NCBI Taxonomy" id="8355"/>
    <lineage>
        <taxon>Eukaryota</taxon>
        <taxon>Metazoa</taxon>
        <taxon>Chordata</taxon>
        <taxon>Craniata</taxon>
        <taxon>Vertebrata</taxon>
        <taxon>Euteleostomi</taxon>
        <taxon>Amphibia</taxon>
        <taxon>Batrachia</taxon>
        <taxon>Anura</taxon>
        <taxon>Pipoidea</taxon>
        <taxon>Pipidae</taxon>
        <taxon>Xenopodinae</taxon>
        <taxon>Xenopus</taxon>
        <taxon>Xenopus</taxon>
    </lineage>
</organism>
<keyword evidence="9" id="KW-0812">Transmembrane</keyword>
<dbReference type="Pfam" id="PF01296">
    <property type="entry name" value="Galanin"/>
    <property type="match status" value="2"/>
</dbReference>
<dbReference type="InterPro" id="IPR013068">
    <property type="entry name" value="GMAP"/>
</dbReference>
<dbReference type="SMART" id="SM00071">
    <property type="entry name" value="Galanin"/>
    <property type="match status" value="1"/>
</dbReference>
<evidence type="ECO:0000256" key="5">
    <source>
        <dbReference type="ARBA" id="ARBA00022685"/>
    </source>
</evidence>
<evidence type="ECO:0000256" key="1">
    <source>
        <dbReference type="ARBA" id="ARBA00004613"/>
    </source>
</evidence>
<keyword evidence="8" id="KW-0527">Neuropeptide</keyword>
<dbReference type="GO" id="GO:0007218">
    <property type="term" value="P:neuropeptide signaling pathway"/>
    <property type="evidence" value="ECO:0000318"/>
    <property type="project" value="GO_Central"/>
</dbReference>
<name>A0A8J0UYV9_XENLA</name>
<dbReference type="OrthoDB" id="8721537at2759"/>
<sequence length="168" mass="18657">MSPGSTCCALLPQRKGGNYKQISSKPLKMHKCNCLLLVSLVLCATISQTFGLVLTGKEKRGWTLNSAGYLLGPRRIEQISLIKDIPMGREESPGEYAVDNHRSFSDKHGAGKRDLLTEEDTKSGNFIRTLTDENVIRTLIEFLTYLHLKDSGVLDNLNTPMSSEETNQ</sequence>
<dbReference type="GO" id="GO:0030141">
    <property type="term" value="C:secretory granule"/>
    <property type="evidence" value="ECO:0000318"/>
    <property type="project" value="GO_Central"/>
</dbReference>
<dbReference type="InterPro" id="IPR008175">
    <property type="entry name" value="Galanin_pre"/>
</dbReference>
<dbReference type="KEGG" id="xla:108713622"/>
<comment type="subcellular location">
    <subcellularLocation>
        <location evidence="1">Secreted</location>
    </subcellularLocation>
</comment>
<feature type="domain" description="Galanin" evidence="10">
    <location>
        <begin position="61"/>
        <end position="73"/>
    </location>
</feature>
<dbReference type="PANTHER" id="PTHR16839">
    <property type="entry name" value="GALANIN"/>
    <property type="match status" value="1"/>
</dbReference>